<dbReference type="EMBL" id="RWHZ01000044">
    <property type="protein sequence ID" value="TSE47725.1"/>
    <property type="molecule type" value="Genomic_DNA"/>
</dbReference>
<protein>
    <submittedName>
        <fullName evidence="1">Uncharacterized protein</fullName>
    </submittedName>
</protein>
<dbReference type="AlphaFoldDB" id="A0A397WCY9"/>
<proteinExistence type="predicted"/>
<name>A0A397WCY9_PHOVU</name>
<accession>A0A397WCY9</accession>
<gene>
    <name evidence="1" type="ORF">EH214_02994</name>
</gene>
<comment type="caution">
    <text evidence="1">The sequence shown here is derived from an EMBL/GenBank/DDBJ whole genome shotgun (WGS) entry which is preliminary data.</text>
</comment>
<sequence>MSICIVAFESKWQITNSGFNTSNPVKYLLISPALNSLEFSTVMLTFSFSNSSTTCLNLTCFRFKIMLVTSSLTPGTDANSCSTPSILIVLIANPSNEERRIRRKALPTVIPKPGSSGRNSNFPNLESASNINTLSGF</sequence>
<evidence type="ECO:0000313" key="2">
    <source>
        <dbReference type="Proteomes" id="UP000408523"/>
    </source>
</evidence>
<organism evidence="1 2">
    <name type="scientific">Phocaeicola vulgatus</name>
    <name type="common">Bacteroides vulgatus</name>
    <dbReference type="NCBI Taxonomy" id="821"/>
    <lineage>
        <taxon>Bacteria</taxon>
        <taxon>Pseudomonadati</taxon>
        <taxon>Bacteroidota</taxon>
        <taxon>Bacteroidia</taxon>
        <taxon>Bacteroidales</taxon>
        <taxon>Bacteroidaceae</taxon>
        <taxon>Phocaeicola</taxon>
    </lineage>
</organism>
<evidence type="ECO:0000313" key="1">
    <source>
        <dbReference type="EMBL" id="TSE47725.1"/>
    </source>
</evidence>
<reference evidence="1 2" key="1">
    <citation type="journal article" date="2019" name="Nat. Commun.">
        <title>Gram positive-like bacteriocins with broad spectrum anti-Bacteroidales activity encoded on mobile elements of the human gut microbiota.</title>
        <authorList>
            <person name="Bechon N."/>
            <person name="Coyne M.J.Jr."/>
            <person name="Laclare-Mceneany V."/>
            <person name="Chatzidaki-Livanis M."/>
            <person name="Ghigo J.-M."/>
            <person name="Comstock L.E."/>
        </authorList>
    </citation>
    <scope>NUCLEOTIDE SEQUENCE [LARGE SCALE GENOMIC DNA]</scope>
    <source>
        <strain evidence="1 2">CL01T12C17</strain>
    </source>
</reference>
<dbReference type="Proteomes" id="UP000408523">
    <property type="component" value="Unassembled WGS sequence"/>
</dbReference>